<dbReference type="Gene3D" id="3.30.560.10">
    <property type="entry name" value="Glucose Oxidase, domain 3"/>
    <property type="match status" value="1"/>
</dbReference>
<keyword evidence="3" id="KW-0274">FAD</keyword>
<feature type="active site" description="Proton donor" evidence="2">
    <location>
        <position position="545"/>
    </location>
</feature>
<comment type="cofactor">
    <cofactor evidence="3">
        <name>FAD</name>
        <dbReference type="ChEBI" id="CHEBI:57692"/>
    </cofactor>
</comment>
<evidence type="ECO:0000259" key="5">
    <source>
        <dbReference type="PROSITE" id="PS00624"/>
    </source>
</evidence>
<keyword evidence="7" id="KW-1185">Reference proteome</keyword>
<dbReference type="GO" id="GO:0050660">
    <property type="term" value="F:flavin adenine dinucleotide binding"/>
    <property type="evidence" value="ECO:0007669"/>
    <property type="project" value="InterPro"/>
</dbReference>
<evidence type="ECO:0000313" key="7">
    <source>
        <dbReference type="Proteomes" id="UP001152798"/>
    </source>
</evidence>
<evidence type="ECO:0000313" key="6">
    <source>
        <dbReference type="EMBL" id="CAH1402169.1"/>
    </source>
</evidence>
<keyword evidence="3" id="KW-0285">Flavoprotein</keyword>
<dbReference type="SUPFAM" id="SSF51905">
    <property type="entry name" value="FAD/NAD(P)-binding domain"/>
    <property type="match status" value="1"/>
</dbReference>
<evidence type="ECO:0000256" key="1">
    <source>
        <dbReference type="ARBA" id="ARBA00010790"/>
    </source>
</evidence>
<dbReference type="Pfam" id="PF05199">
    <property type="entry name" value="GMC_oxred_C"/>
    <property type="match status" value="1"/>
</dbReference>
<dbReference type="EMBL" id="OV725081">
    <property type="protein sequence ID" value="CAH1402169.1"/>
    <property type="molecule type" value="Genomic_DNA"/>
</dbReference>
<dbReference type="GO" id="GO:0016614">
    <property type="term" value="F:oxidoreductase activity, acting on CH-OH group of donors"/>
    <property type="evidence" value="ECO:0007669"/>
    <property type="project" value="InterPro"/>
</dbReference>
<keyword evidence="4" id="KW-0732">Signal</keyword>
<dbReference type="Proteomes" id="UP001152798">
    <property type="component" value="Chromosome 5"/>
</dbReference>
<dbReference type="Gene3D" id="3.50.50.60">
    <property type="entry name" value="FAD/NAD(P)-binding domain"/>
    <property type="match status" value="1"/>
</dbReference>
<dbReference type="InterPro" id="IPR036188">
    <property type="entry name" value="FAD/NAD-bd_sf"/>
</dbReference>
<organism evidence="6 7">
    <name type="scientific">Nezara viridula</name>
    <name type="common">Southern green stink bug</name>
    <name type="synonym">Cimex viridulus</name>
    <dbReference type="NCBI Taxonomy" id="85310"/>
    <lineage>
        <taxon>Eukaryota</taxon>
        <taxon>Metazoa</taxon>
        <taxon>Ecdysozoa</taxon>
        <taxon>Arthropoda</taxon>
        <taxon>Hexapoda</taxon>
        <taxon>Insecta</taxon>
        <taxon>Pterygota</taxon>
        <taxon>Neoptera</taxon>
        <taxon>Paraneoptera</taxon>
        <taxon>Hemiptera</taxon>
        <taxon>Heteroptera</taxon>
        <taxon>Panheteroptera</taxon>
        <taxon>Pentatomomorpha</taxon>
        <taxon>Pentatomoidea</taxon>
        <taxon>Pentatomidae</taxon>
        <taxon>Pentatominae</taxon>
        <taxon>Nezara</taxon>
    </lineage>
</organism>
<dbReference type="PANTHER" id="PTHR11552">
    <property type="entry name" value="GLUCOSE-METHANOL-CHOLINE GMC OXIDOREDUCTASE"/>
    <property type="match status" value="1"/>
</dbReference>
<dbReference type="InterPro" id="IPR007867">
    <property type="entry name" value="GMC_OxRtase_C"/>
</dbReference>
<gene>
    <name evidence="6" type="ORF">NEZAVI_LOCUS11046</name>
</gene>
<dbReference type="PANTHER" id="PTHR11552:SF208">
    <property type="entry name" value="RE36204P-RELATED"/>
    <property type="match status" value="1"/>
</dbReference>
<dbReference type="OrthoDB" id="269227at2759"/>
<dbReference type="InterPro" id="IPR012132">
    <property type="entry name" value="GMC_OxRdtase"/>
</dbReference>
<evidence type="ECO:0000256" key="3">
    <source>
        <dbReference type="PIRSR" id="PIRSR000137-2"/>
    </source>
</evidence>
<protein>
    <recommendedName>
        <fullName evidence="5">Glucose-methanol-choline oxidoreductase N-terminal domain-containing protein</fullName>
    </recommendedName>
</protein>
<feature type="binding site" evidence="3">
    <location>
        <position position="269"/>
    </location>
    <ligand>
        <name>FAD</name>
        <dbReference type="ChEBI" id="CHEBI:57692"/>
    </ligand>
</feature>
<evidence type="ECO:0000256" key="2">
    <source>
        <dbReference type="PIRSR" id="PIRSR000137-1"/>
    </source>
</evidence>
<dbReference type="PROSITE" id="PS00624">
    <property type="entry name" value="GMC_OXRED_2"/>
    <property type="match status" value="1"/>
</dbReference>
<feature type="signal peptide" evidence="4">
    <location>
        <begin position="1"/>
        <end position="17"/>
    </location>
</feature>
<feature type="chain" id="PRO_5040340992" description="Glucose-methanol-choline oxidoreductase N-terminal domain-containing protein" evidence="4">
    <location>
        <begin position="18"/>
        <end position="610"/>
    </location>
</feature>
<evidence type="ECO:0000256" key="4">
    <source>
        <dbReference type="SAM" id="SignalP"/>
    </source>
</evidence>
<sequence length="610" mass="67705">MKLLYFIVTICLGRVAGQNSILDDIRALYVQFGVPFTENYFPSNFLVLPEYDFIVVGSGPAGSVIANRLSEVKEWKILLLEKGPEGNIFNDIPFTNPISTLGPNSKVYDVEREPNICAGLFEKRCHWTSGHGVGGASLINGLLFTRGHPSDYDGWEQEGNPGWSYNDLLPYFLKSENMSVSGLAQSKYHSTDGPLHIEYPFITKLGKMFLKAGQELGYDVVDYNNPETILGFGTSHITSRRGRRHSASTAFLVPVRSRPNLHVLKGATVTDILISPETKRAFGVRFEKNGVLKKVSVRNEVIISAGAFGSPQLLLLSGIGPAEDLQKLEIPVMANLPVGKNLQNHPGTPAVIFRINTTDSYNTRKMLLRTPIDFVQWLRNGDNIYADNGAEAVAYVKSRYADDKPDIELLMTATSITSDGGTLIRRALSISDEVYHKTWGRINFAEVFSIGPMVMYPRSKGELKLRSRDFRDPPIIKSKFFSDPYDMKILIEGVRAAIKISETKVFQKIGAKLYTNPIFGCENLIFNSDEYWDCAIRTVPIHFFHQCGTCKMGPDPSSAVVDPRLRVHGIAGLRVADASIMPTIPGAHIMAASYMIGEKAADIIKQDWNV</sequence>
<dbReference type="Pfam" id="PF00732">
    <property type="entry name" value="GMC_oxred_N"/>
    <property type="match status" value="1"/>
</dbReference>
<dbReference type="InterPro" id="IPR000172">
    <property type="entry name" value="GMC_OxRdtase_N"/>
</dbReference>
<reference evidence="6" key="1">
    <citation type="submission" date="2022-01" db="EMBL/GenBank/DDBJ databases">
        <authorList>
            <person name="King R."/>
        </authorList>
    </citation>
    <scope>NUCLEOTIDE SEQUENCE</scope>
</reference>
<dbReference type="AlphaFoldDB" id="A0A9P0HI22"/>
<accession>A0A9P0HI22</accession>
<dbReference type="SUPFAM" id="SSF54373">
    <property type="entry name" value="FAD-linked reductases, C-terminal domain"/>
    <property type="match status" value="1"/>
</dbReference>
<proteinExistence type="inferred from homology"/>
<comment type="similarity">
    <text evidence="1">Belongs to the GMC oxidoreductase family.</text>
</comment>
<dbReference type="PIRSF" id="PIRSF000137">
    <property type="entry name" value="Alcohol_oxidase"/>
    <property type="match status" value="1"/>
</dbReference>
<feature type="active site" description="Proton acceptor" evidence="2">
    <location>
        <position position="588"/>
    </location>
</feature>
<feature type="domain" description="Glucose-methanol-choline oxidoreductase N-terminal" evidence="5">
    <location>
        <begin position="306"/>
        <end position="320"/>
    </location>
</feature>
<name>A0A9P0HI22_NEZVI</name>